<reference evidence="1" key="2">
    <citation type="journal article" date="2015" name="Fish Shellfish Immunol.">
        <title>Early steps in the European eel (Anguilla anguilla)-Vibrio vulnificus interaction in the gills: Role of the RtxA13 toxin.</title>
        <authorList>
            <person name="Callol A."/>
            <person name="Pajuelo D."/>
            <person name="Ebbesson L."/>
            <person name="Teles M."/>
            <person name="MacKenzie S."/>
            <person name="Amaro C."/>
        </authorList>
    </citation>
    <scope>NUCLEOTIDE SEQUENCE</scope>
</reference>
<reference evidence="1" key="1">
    <citation type="submission" date="2014-11" db="EMBL/GenBank/DDBJ databases">
        <authorList>
            <person name="Amaro Gonzalez C."/>
        </authorList>
    </citation>
    <scope>NUCLEOTIDE SEQUENCE</scope>
</reference>
<evidence type="ECO:0000313" key="1">
    <source>
        <dbReference type="EMBL" id="JAH30384.1"/>
    </source>
</evidence>
<sequence>MFVVQCQSKSGENFTVLFLFYSKGIFSFTE</sequence>
<name>A0A0E9RMT4_ANGAN</name>
<dbReference type="AlphaFoldDB" id="A0A0E9RMT4"/>
<proteinExistence type="predicted"/>
<dbReference type="EMBL" id="GBXM01078193">
    <property type="protein sequence ID" value="JAH30384.1"/>
    <property type="molecule type" value="Transcribed_RNA"/>
</dbReference>
<organism evidence="1">
    <name type="scientific">Anguilla anguilla</name>
    <name type="common">European freshwater eel</name>
    <name type="synonym">Muraena anguilla</name>
    <dbReference type="NCBI Taxonomy" id="7936"/>
    <lineage>
        <taxon>Eukaryota</taxon>
        <taxon>Metazoa</taxon>
        <taxon>Chordata</taxon>
        <taxon>Craniata</taxon>
        <taxon>Vertebrata</taxon>
        <taxon>Euteleostomi</taxon>
        <taxon>Actinopterygii</taxon>
        <taxon>Neopterygii</taxon>
        <taxon>Teleostei</taxon>
        <taxon>Anguilliformes</taxon>
        <taxon>Anguillidae</taxon>
        <taxon>Anguilla</taxon>
    </lineage>
</organism>
<protein>
    <submittedName>
        <fullName evidence="1">Uncharacterized protein</fullName>
    </submittedName>
</protein>
<accession>A0A0E9RMT4</accession>